<reference evidence="4 5" key="1">
    <citation type="submission" date="2016-12" db="EMBL/GenBank/DDBJ databases">
        <title>Candidatus Reconcilibacillus cellulovorans genome.</title>
        <authorList>
            <person name="Kolinko S."/>
            <person name="Wu Y.-W."/>
            <person name="Tachea F."/>
            <person name="Denzel E."/>
            <person name="Hiras J."/>
            <person name="Baecker N."/>
            <person name="Chan L.J."/>
            <person name="Eichorst S.A."/>
            <person name="Frey D."/>
            <person name="Adams P.D."/>
            <person name="Pray T."/>
            <person name="Tanjore D."/>
            <person name="Petzold C.J."/>
            <person name="Gladden J.M."/>
            <person name="Simmons B.A."/>
            <person name="Singer S.W."/>
        </authorList>
    </citation>
    <scope>NUCLEOTIDE SEQUENCE [LARGE SCALE GENOMIC DNA]</scope>
    <source>
        <strain evidence="4">JTherm</strain>
    </source>
</reference>
<dbReference type="AlphaFoldDB" id="A0A2A6DZC2"/>
<dbReference type="PANTHER" id="PTHR11527">
    <property type="entry name" value="HEAT-SHOCK PROTEIN 20 FAMILY MEMBER"/>
    <property type="match status" value="1"/>
</dbReference>
<dbReference type="Gene3D" id="2.60.40.790">
    <property type="match status" value="1"/>
</dbReference>
<evidence type="ECO:0000256" key="1">
    <source>
        <dbReference type="PROSITE-ProRule" id="PRU00285"/>
    </source>
</evidence>
<comment type="caution">
    <text evidence="4">The sequence shown here is derived from an EMBL/GenBank/DDBJ whole genome shotgun (WGS) entry which is preliminary data.</text>
</comment>
<evidence type="ECO:0000256" key="2">
    <source>
        <dbReference type="RuleBase" id="RU003616"/>
    </source>
</evidence>
<dbReference type="EMBL" id="MOXJ01000020">
    <property type="protein sequence ID" value="PDO10093.1"/>
    <property type="molecule type" value="Genomic_DNA"/>
</dbReference>
<dbReference type="InterPro" id="IPR002068">
    <property type="entry name" value="A-crystallin/Hsp20_dom"/>
</dbReference>
<protein>
    <submittedName>
        <fullName evidence="4">Heat-shock protein Hsp20</fullName>
    </submittedName>
</protein>
<dbReference type="InterPro" id="IPR008978">
    <property type="entry name" value="HSP20-like_chaperone"/>
</dbReference>
<dbReference type="Pfam" id="PF00011">
    <property type="entry name" value="HSP20"/>
    <property type="match status" value="1"/>
</dbReference>
<accession>A0A2A6DZC2</accession>
<dbReference type="PROSITE" id="PS01031">
    <property type="entry name" value="SHSP"/>
    <property type="match status" value="1"/>
</dbReference>
<proteinExistence type="inferred from homology"/>
<evidence type="ECO:0000313" key="5">
    <source>
        <dbReference type="Proteomes" id="UP000243688"/>
    </source>
</evidence>
<name>A0A2A6DZC2_9BACL</name>
<dbReference type="Proteomes" id="UP000243688">
    <property type="component" value="Unassembled WGS sequence"/>
</dbReference>
<sequence>MALIPYEPFRQLDQWRREMDRWFQEFPFRGILTGGEWGPHRIDVYETDREVVALCDLPGLQNKDDVSIEVDGQTLTISGTINRSEEIRDERMHRRERFYGRFHRTVSLPVAVQEEGVTASYRNGVLEIRMPKAEQRGKRRVDIQFH</sequence>
<gene>
    <name evidence="4" type="ORF">BLM47_08945</name>
</gene>
<evidence type="ECO:0000259" key="3">
    <source>
        <dbReference type="PROSITE" id="PS01031"/>
    </source>
</evidence>
<dbReference type="CDD" id="cd06464">
    <property type="entry name" value="ACD_sHsps-like"/>
    <property type="match status" value="1"/>
</dbReference>
<organism evidence="4 5">
    <name type="scientific">Candidatus Reconcilbacillus cellulovorans</name>
    <dbReference type="NCBI Taxonomy" id="1906605"/>
    <lineage>
        <taxon>Bacteria</taxon>
        <taxon>Bacillati</taxon>
        <taxon>Bacillota</taxon>
        <taxon>Bacilli</taxon>
        <taxon>Bacillales</taxon>
        <taxon>Paenibacillaceae</taxon>
        <taxon>Candidatus Reconcilbacillus</taxon>
    </lineage>
</organism>
<feature type="domain" description="SHSP" evidence="3">
    <location>
        <begin position="32"/>
        <end position="146"/>
    </location>
</feature>
<evidence type="ECO:0000313" key="4">
    <source>
        <dbReference type="EMBL" id="PDO10093.1"/>
    </source>
</evidence>
<comment type="similarity">
    <text evidence="1 2">Belongs to the small heat shock protein (HSP20) family.</text>
</comment>
<dbReference type="InterPro" id="IPR031107">
    <property type="entry name" value="Small_HSP"/>
</dbReference>
<dbReference type="SUPFAM" id="SSF49764">
    <property type="entry name" value="HSP20-like chaperones"/>
    <property type="match status" value="1"/>
</dbReference>